<dbReference type="NCBIfam" id="NF037959">
    <property type="entry name" value="MFS_SpdSyn"/>
    <property type="match status" value="1"/>
</dbReference>
<feature type="transmembrane region" description="Helical" evidence="3">
    <location>
        <begin position="80"/>
        <end position="100"/>
    </location>
</feature>
<keyword evidence="1" id="KW-0620">Polyamine biosynthesis</keyword>
<keyword evidence="3" id="KW-0812">Transmembrane</keyword>
<dbReference type="Gene3D" id="3.40.50.150">
    <property type="entry name" value="Vaccinia Virus protein VP39"/>
    <property type="match status" value="1"/>
</dbReference>
<feature type="region of interest" description="Disordered" evidence="2">
    <location>
        <begin position="1"/>
        <end position="38"/>
    </location>
</feature>
<organism evidence="4">
    <name type="scientific">Bionectria ochroleuca</name>
    <name type="common">Gliocladium roseum</name>
    <dbReference type="NCBI Taxonomy" id="29856"/>
    <lineage>
        <taxon>Eukaryota</taxon>
        <taxon>Fungi</taxon>
        <taxon>Dikarya</taxon>
        <taxon>Ascomycota</taxon>
        <taxon>Pezizomycotina</taxon>
        <taxon>Sordariomycetes</taxon>
        <taxon>Hypocreomycetidae</taxon>
        <taxon>Hypocreales</taxon>
        <taxon>Bionectriaceae</taxon>
        <taxon>Clonostachys</taxon>
    </lineage>
</organism>
<evidence type="ECO:0008006" key="5">
    <source>
        <dbReference type="Google" id="ProtNLM"/>
    </source>
</evidence>
<feature type="transmembrane region" description="Helical" evidence="3">
    <location>
        <begin position="52"/>
        <end position="74"/>
    </location>
</feature>
<dbReference type="Pfam" id="PF01564">
    <property type="entry name" value="Spermine_synth"/>
    <property type="match status" value="1"/>
</dbReference>
<evidence type="ECO:0000313" key="4">
    <source>
        <dbReference type="EMBL" id="CEO50667.1"/>
    </source>
</evidence>
<sequence>MANKKKAQAPKEKEKGELPAGEKWPVPPSSQKRPDAAAELPDTDLAQITKSFFILSVLGVASCVSQAGLSPVFGGIPTSIYHSYPVMAGCFLGWAGNVALRHLPFKTADALPIIALYLPTVQFFLSRYSDILGNPWGPVVIESLTLFPLALFSAASVADYLEGVKIPMLPKAFGDAVPGMGSWAVFKFVESLFHAHLPLIASKGFLYTRVGLSLVIGALYTLFSPSKYIVLAVPALLHTALWNTNAMIPAATQRLNDTLLADNWVLLDRRESVTGYLSVLESVDRHFRVMRCDHSLLGGQWNVANGLKVPEPIYGVFVMLEAVRLAESQPKVADTDASALVIGLGIGTTPSALVSHGIDTTVVEIDPAVHDLAVKHFDLKQNREPVLKNAVKYTAGLVEQGNQTFDYVIHDVFTGGAEPVDLFTLEFLEGLSALLKPDGVIAINYAGDFKLPAPKVIVNTITTVFPTCRFFRESAVQETSKEQDGTDFTNMVIFCKKTEERLTFRKPVAQDFLRSRAREVFLEPKNEVQQADLFGDNDDAQLLRKNNTDMMTEWHHTSALGHWTIMRQVIPTKIWELW</sequence>
<gene>
    <name evidence="4" type="ORF">BN869_000006725_1</name>
</gene>
<keyword evidence="3" id="KW-1133">Transmembrane helix</keyword>
<feature type="transmembrane region" description="Helical" evidence="3">
    <location>
        <begin position="206"/>
        <end position="223"/>
    </location>
</feature>
<dbReference type="SUPFAM" id="SSF53335">
    <property type="entry name" value="S-adenosyl-L-methionine-dependent methyltransferases"/>
    <property type="match status" value="1"/>
</dbReference>
<dbReference type="PANTHER" id="PTHR43317:SF1">
    <property type="entry name" value="THERMOSPERMINE SYNTHASE ACAULIS5"/>
    <property type="match status" value="1"/>
</dbReference>
<dbReference type="InterPro" id="IPR029063">
    <property type="entry name" value="SAM-dependent_MTases_sf"/>
</dbReference>
<evidence type="ECO:0000256" key="1">
    <source>
        <dbReference type="ARBA" id="ARBA00023115"/>
    </source>
</evidence>
<keyword evidence="3" id="KW-0472">Membrane</keyword>
<dbReference type="PANTHER" id="PTHR43317">
    <property type="entry name" value="THERMOSPERMINE SYNTHASE ACAULIS5"/>
    <property type="match status" value="1"/>
</dbReference>
<dbReference type="FunFam" id="3.40.50.150:FF:000288">
    <property type="entry name" value="Spermine/spermidine synthase, putative"/>
    <property type="match status" value="1"/>
</dbReference>
<protein>
    <recommendedName>
        <fullName evidence="5">PABS domain-containing protein</fullName>
    </recommendedName>
</protein>
<reference evidence="4" key="1">
    <citation type="submission" date="2015-01" db="EMBL/GenBank/DDBJ databases">
        <authorList>
            <person name="Durling Mikael"/>
        </authorList>
    </citation>
    <scope>NUCLEOTIDE SEQUENCE</scope>
</reference>
<evidence type="ECO:0000256" key="3">
    <source>
        <dbReference type="SAM" id="Phobius"/>
    </source>
</evidence>
<dbReference type="EMBL" id="CDPU01000019">
    <property type="protein sequence ID" value="CEO50667.1"/>
    <property type="molecule type" value="Genomic_DNA"/>
</dbReference>
<proteinExistence type="predicted"/>
<name>A0A0B7K523_BIOOC</name>
<dbReference type="AlphaFoldDB" id="A0A0B7K523"/>
<dbReference type="GO" id="GO:0006596">
    <property type="term" value="P:polyamine biosynthetic process"/>
    <property type="evidence" value="ECO:0007669"/>
    <property type="project" value="UniProtKB-KW"/>
</dbReference>
<dbReference type="CDD" id="cd02440">
    <property type="entry name" value="AdoMet_MTases"/>
    <property type="match status" value="1"/>
</dbReference>
<accession>A0A0B7K523</accession>
<evidence type="ECO:0000256" key="2">
    <source>
        <dbReference type="SAM" id="MobiDB-lite"/>
    </source>
</evidence>